<feature type="coiled-coil region" evidence="1">
    <location>
        <begin position="35"/>
        <end position="84"/>
    </location>
</feature>
<dbReference type="RefSeq" id="XP_002950264.1">
    <property type="nucleotide sequence ID" value="XM_002950218.1"/>
</dbReference>
<dbReference type="Proteomes" id="UP000001058">
    <property type="component" value="Unassembled WGS sequence"/>
</dbReference>
<sequence>MAENHAAARGPVQRVSLHDEKELLHLDLQDKDRKVEQLSKSNGQLAAQVQQLQAMIKDAHLRYEDDLQRTVASLQDQYNSALEVLQLGASLAAPSQPQAEPCVPRQPTSAASIGGTAGDGTSGGCTGVHRPSSTRPGPLSQPPLAQQHQQQRSSVPGAACKHHRMTGCRCCPRAGVAVTAACATKPKQQGPIHTTSGLSDLRLSSLGLNVDDLAPSAAYGATVGLVTEPLAVLRDVLNLDGSRDQERELRLMRDRPLSAGAASMASDPAGSLLAQAHFESRVRAPIPAGARAAGGCTQVSVARAGKYAPQYAHPWGTRHEEELRQQAASQAAELAEVARQMEMQEEAWRGELQRLEAALAAAKAAAEASHNQAAAARATVESLQAQLQLQRAAHEAELQHMRQGTMTLEEHEETAEWNQALEQRERDYGALLSELAGLRRQLSSAAEQSHSSGPVAPRVFTLFVALFDSGNSCGRGSTIVSPMAVAVGGPPPPAAVATATAGVHDHLHRQNQPRHANRQLRPHQRERAEVTAPASGTQDVLVVTGNGLQLRWDPATGPSVELSGDNCGGGINRPDSPAGSSAHSASPSLEEEAEGSISLEVAAADNNVGPAVTPRSHTHLGKDTAAAELPPPPPSSSSSRLSALVGAVVSSGSARRGLAMDCAAGCTNPPLPATAGAGPDDPRAAGAGLDAYILGSNNVYGSSSIRNGDGGGSGGAFEMYPQQQRQHEQQLEWGGRGTTGGGSSDLGSSGSQDHHNSEITLGRWQPQSPPTDPCDNAAAAPRASRPKESSWGRSGNPAASVVLPRCVRCGLNDATSPGCCRFHPGLLSQPGSLRFTPEWMTCQAAGHTACTRGCFVRSEHFYELPGLMPRPVEAPQPLQPAAAAPATRRQPGELAPAVPRISPRGRMDWDEVDANGSGDSCRGGGGGGSAPVLRRDDRSGGGAASEAAAQAPAAGGRKTAISAPAGGPVNRCSTVTRSPQRVGARARNASGVGVGGASGGGGSDSPSPKPRTRLPSPMRR</sequence>
<evidence type="ECO:0000313" key="4">
    <source>
        <dbReference type="Proteomes" id="UP000001058"/>
    </source>
</evidence>
<gene>
    <name evidence="3" type="ORF">VOLCADRAFT_104646</name>
</gene>
<dbReference type="KEGG" id="vcn:VOLCADRAFT_104646"/>
<dbReference type="EMBL" id="GL378339">
    <property type="protein sequence ID" value="EFJ48465.1"/>
    <property type="molecule type" value="Genomic_DNA"/>
</dbReference>
<feature type="compositionally biased region" description="Basic residues" evidence="2">
    <location>
        <begin position="506"/>
        <end position="522"/>
    </location>
</feature>
<feature type="region of interest" description="Disordered" evidence="2">
    <location>
        <begin position="704"/>
        <end position="797"/>
    </location>
</feature>
<reference evidence="3 4" key="1">
    <citation type="journal article" date="2010" name="Science">
        <title>Genomic analysis of organismal complexity in the multicellular green alga Volvox carteri.</title>
        <authorList>
            <person name="Prochnik S.E."/>
            <person name="Umen J."/>
            <person name="Nedelcu A.M."/>
            <person name="Hallmann A."/>
            <person name="Miller S.M."/>
            <person name="Nishii I."/>
            <person name="Ferris P."/>
            <person name="Kuo A."/>
            <person name="Mitros T."/>
            <person name="Fritz-Laylin L.K."/>
            <person name="Hellsten U."/>
            <person name="Chapman J."/>
            <person name="Simakov O."/>
            <person name="Rensing S.A."/>
            <person name="Terry A."/>
            <person name="Pangilinan J."/>
            <person name="Kapitonov V."/>
            <person name="Jurka J."/>
            <person name="Salamov A."/>
            <person name="Shapiro H."/>
            <person name="Schmutz J."/>
            <person name="Grimwood J."/>
            <person name="Lindquist E."/>
            <person name="Lucas S."/>
            <person name="Grigoriev I.V."/>
            <person name="Schmitt R."/>
            <person name="Kirk D."/>
            <person name="Rokhsar D.S."/>
        </authorList>
    </citation>
    <scope>NUCLEOTIDE SEQUENCE [LARGE SCALE GENOMIC DNA]</scope>
    <source>
        <strain evidence="4">f. Nagariensis / Eve</strain>
    </source>
</reference>
<dbReference type="GeneID" id="9616669"/>
<accession>D8TVI6</accession>
<dbReference type="InParanoid" id="D8TVI6"/>
<protein>
    <submittedName>
        <fullName evidence="3">Uncharacterized protein</fullName>
    </submittedName>
</protein>
<feature type="region of interest" description="Disordered" evidence="2">
    <location>
        <begin position="874"/>
        <end position="1020"/>
    </location>
</feature>
<feature type="region of interest" description="Disordered" evidence="2">
    <location>
        <begin position="95"/>
        <end position="158"/>
    </location>
</feature>
<dbReference type="OrthoDB" id="543752at2759"/>
<feature type="compositionally biased region" description="Low complexity" evidence="2">
    <location>
        <begin position="576"/>
        <end position="588"/>
    </location>
</feature>
<evidence type="ECO:0000313" key="3">
    <source>
        <dbReference type="EMBL" id="EFJ48465.1"/>
    </source>
</evidence>
<feature type="region of interest" description="Disordered" evidence="2">
    <location>
        <begin position="503"/>
        <end position="595"/>
    </location>
</feature>
<name>D8TVI6_VOLCA</name>
<feature type="compositionally biased region" description="Gly residues" evidence="2">
    <location>
        <begin position="992"/>
        <end position="1003"/>
    </location>
</feature>
<feature type="compositionally biased region" description="Gly residues" evidence="2">
    <location>
        <begin position="115"/>
        <end position="126"/>
    </location>
</feature>
<feature type="compositionally biased region" description="Gly residues" evidence="2">
    <location>
        <begin position="734"/>
        <end position="744"/>
    </location>
</feature>
<dbReference type="AlphaFoldDB" id="D8TVI6"/>
<evidence type="ECO:0000256" key="1">
    <source>
        <dbReference type="SAM" id="Coils"/>
    </source>
</evidence>
<keyword evidence="4" id="KW-1185">Reference proteome</keyword>
<evidence type="ECO:0000256" key="2">
    <source>
        <dbReference type="SAM" id="MobiDB-lite"/>
    </source>
</evidence>
<feature type="compositionally biased region" description="Low complexity" evidence="2">
    <location>
        <begin position="981"/>
        <end position="991"/>
    </location>
</feature>
<keyword evidence="1" id="KW-0175">Coiled coil</keyword>
<feature type="coiled-coil region" evidence="1">
    <location>
        <begin position="320"/>
        <end position="393"/>
    </location>
</feature>
<proteinExistence type="predicted"/>
<feature type="compositionally biased region" description="Low complexity" evidence="2">
    <location>
        <begin position="142"/>
        <end position="154"/>
    </location>
</feature>
<organism evidence="4">
    <name type="scientific">Volvox carteri f. nagariensis</name>
    <dbReference type="NCBI Taxonomy" id="3068"/>
    <lineage>
        <taxon>Eukaryota</taxon>
        <taxon>Viridiplantae</taxon>
        <taxon>Chlorophyta</taxon>
        <taxon>core chlorophytes</taxon>
        <taxon>Chlorophyceae</taxon>
        <taxon>CS clade</taxon>
        <taxon>Chlamydomonadales</taxon>
        <taxon>Volvocaceae</taxon>
        <taxon>Volvox</taxon>
    </lineage>
</organism>
<feature type="compositionally biased region" description="Low complexity" evidence="2">
    <location>
        <begin position="944"/>
        <end position="956"/>
    </location>
</feature>